<organism evidence="1 2">
    <name type="scientific">Arenibacter palladensis</name>
    <dbReference type="NCBI Taxonomy" id="237373"/>
    <lineage>
        <taxon>Bacteria</taxon>
        <taxon>Pseudomonadati</taxon>
        <taxon>Bacteroidota</taxon>
        <taxon>Flavobacteriia</taxon>
        <taxon>Flavobacteriales</taxon>
        <taxon>Flavobacteriaceae</taxon>
        <taxon>Arenibacter</taxon>
    </lineage>
</organism>
<proteinExistence type="predicted"/>
<dbReference type="EMBL" id="FQUX01000002">
    <property type="protein sequence ID" value="SHE98466.1"/>
    <property type="molecule type" value="Genomic_DNA"/>
</dbReference>
<gene>
    <name evidence="1" type="ORF">SAMN03080594_102247</name>
</gene>
<protein>
    <submittedName>
        <fullName evidence="1">Uncharacterized protein</fullName>
    </submittedName>
</protein>
<dbReference type="Proteomes" id="UP000184406">
    <property type="component" value="Unassembled WGS sequence"/>
</dbReference>
<keyword evidence="2" id="KW-1185">Reference proteome</keyword>
<dbReference type="AlphaFoldDB" id="A0A1M4XYP1"/>
<reference evidence="2" key="1">
    <citation type="submission" date="2016-11" db="EMBL/GenBank/DDBJ databases">
        <authorList>
            <person name="Varghese N."/>
            <person name="Submissions S."/>
        </authorList>
    </citation>
    <scope>NUCLEOTIDE SEQUENCE [LARGE SCALE GENOMIC DNA]</scope>
    <source>
        <strain evidence="2">DSM 17539</strain>
    </source>
</reference>
<name>A0A1M4XYP1_9FLAO</name>
<sequence length="47" mass="5485">MEFLLKKSSTVVMDIGVFKNLSKNCINIPGFKNQHHKYLEFINTKTQ</sequence>
<accession>A0A1M4XYP1</accession>
<evidence type="ECO:0000313" key="2">
    <source>
        <dbReference type="Proteomes" id="UP000184406"/>
    </source>
</evidence>
<evidence type="ECO:0000313" key="1">
    <source>
        <dbReference type="EMBL" id="SHE98466.1"/>
    </source>
</evidence>